<dbReference type="InterPro" id="IPR013762">
    <property type="entry name" value="Integrase-like_cat_sf"/>
</dbReference>
<keyword evidence="2" id="KW-0238">DNA-binding</keyword>
<dbReference type="Gene3D" id="1.10.443.10">
    <property type="entry name" value="Intergrase catalytic core"/>
    <property type="match status" value="1"/>
</dbReference>
<dbReference type="InterPro" id="IPR035386">
    <property type="entry name" value="Arm-DNA-bind_5"/>
</dbReference>
<dbReference type="CDD" id="cd01185">
    <property type="entry name" value="INTN1_C_like"/>
    <property type="match status" value="1"/>
</dbReference>
<dbReference type="Pfam" id="PF13102">
    <property type="entry name" value="Phage_int_SAM_5"/>
    <property type="match status" value="1"/>
</dbReference>
<gene>
    <name evidence="5" type="ORF">SAMN05421856_105103</name>
</gene>
<dbReference type="GO" id="GO:0003677">
    <property type="term" value="F:DNA binding"/>
    <property type="evidence" value="ECO:0007669"/>
    <property type="project" value="UniProtKB-KW"/>
</dbReference>
<dbReference type="PROSITE" id="PS51898">
    <property type="entry name" value="TYR_RECOMBINASE"/>
    <property type="match status" value="1"/>
</dbReference>
<dbReference type="EMBL" id="FOBV01000005">
    <property type="protein sequence ID" value="SEM65570.1"/>
    <property type="molecule type" value="Genomic_DNA"/>
</dbReference>
<dbReference type="GO" id="GO:0006310">
    <property type="term" value="P:DNA recombination"/>
    <property type="evidence" value="ECO:0007669"/>
    <property type="project" value="UniProtKB-KW"/>
</dbReference>
<evidence type="ECO:0000313" key="6">
    <source>
        <dbReference type="Proteomes" id="UP000199450"/>
    </source>
</evidence>
<proteinExistence type="inferred from homology"/>
<accession>A0A1H8A4E6</accession>
<evidence type="ECO:0000256" key="1">
    <source>
        <dbReference type="ARBA" id="ARBA00008857"/>
    </source>
</evidence>
<evidence type="ECO:0000256" key="2">
    <source>
        <dbReference type="ARBA" id="ARBA00023125"/>
    </source>
</evidence>
<dbReference type="AlphaFoldDB" id="A0A1H8A4E6"/>
<evidence type="ECO:0000313" key="5">
    <source>
        <dbReference type="EMBL" id="SEM65570.1"/>
    </source>
</evidence>
<dbReference type="Pfam" id="PF17293">
    <property type="entry name" value="Arm-DNA-bind_5"/>
    <property type="match status" value="1"/>
</dbReference>
<dbReference type="STRING" id="295069.SAMN05421856_105103"/>
<protein>
    <submittedName>
        <fullName evidence="5">Site-specific recombinase XerD</fullName>
    </submittedName>
</protein>
<reference evidence="6" key="1">
    <citation type="submission" date="2016-10" db="EMBL/GenBank/DDBJ databases">
        <authorList>
            <person name="Varghese N."/>
            <person name="Submissions S."/>
        </authorList>
    </citation>
    <scope>NUCLEOTIDE SEQUENCE [LARGE SCALE GENOMIC DNA]</scope>
    <source>
        <strain evidence="6">DSM 17453</strain>
    </source>
</reference>
<dbReference type="InterPro" id="IPR011010">
    <property type="entry name" value="DNA_brk_join_enz"/>
</dbReference>
<organism evidence="5 6">
    <name type="scientific">Chryseobacterium taichungense</name>
    <dbReference type="NCBI Taxonomy" id="295069"/>
    <lineage>
        <taxon>Bacteria</taxon>
        <taxon>Pseudomonadati</taxon>
        <taxon>Bacteroidota</taxon>
        <taxon>Flavobacteriia</taxon>
        <taxon>Flavobacteriales</taxon>
        <taxon>Weeksellaceae</taxon>
        <taxon>Chryseobacterium group</taxon>
        <taxon>Chryseobacterium</taxon>
    </lineage>
</organism>
<evidence type="ECO:0000256" key="3">
    <source>
        <dbReference type="ARBA" id="ARBA00023172"/>
    </source>
</evidence>
<dbReference type="SUPFAM" id="SSF56349">
    <property type="entry name" value="DNA breaking-rejoining enzymes"/>
    <property type="match status" value="1"/>
</dbReference>
<evidence type="ECO:0000259" key="4">
    <source>
        <dbReference type="PROSITE" id="PS51898"/>
    </source>
</evidence>
<keyword evidence="6" id="KW-1185">Reference proteome</keyword>
<dbReference type="PANTHER" id="PTHR30349">
    <property type="entry name" value="PHAGE INTEGRASE-RELATED"/>
    <property type="match status" value="1"/>
</dbReference>
<dbReference type="Gene3D" id="1.10.150.130">
    <property type="match status" value="1"/>
</dbReference>
<dbReference type="Pfam" id="PF00589">
    <property type="entry name" value="Phage_integrase"/>
    <property type="match status" value="1"/>
</dbReference>
<comment type="similarity">
    <text evidence="1">Belongs to the 'phage' integrase family.</text>
</comment>
<name>A0A1H8A4E6_9FLAO</name>
<dbReference type="RefSeq" id="WP_090000223.1">
    <property type="nucleotide sequence ID" value="NZ_FOBV01000005.1"/>
</dbReference>
<feature type="domain" description="Tyr recombinase" evidence="4">
    <location>
        <begin position="212"/>
        <end position="399"/>
    </location>
</feature>
<dbReference type="InterPro" id="IPR025269">
    <property type="entry name" value="SAM-like_dom"/>
</dbReference>
<dbReference type="PANTHER" id="PTHR30349:SF64">
    <property type="entry name" value="PROPHAGE INTEGRASE INTD-RELATED"/>
    <property type="match status" value="1"/>
</dbReference>
<dbReference type="InterPro" id="IPR002104">
    <property type="entry name" value="Integrase_catalytic"/>
</dbReference>
<sequence>MISFQFTLKSTTKVNGEKSIIISFIKDRKNTSLSLQKSCREDQWSYETERVKKNHPEHKKINAFIEKYHKIIEEIIEQFEDDNISYTLPDLINRIKTYKGKNKTVSYTEFQLQNIENLKKSSKIGTAQIENETLKSLQLFFKKKDIGFNEITYLSLKNYEAYCTEKGNKSSTIGIRLRTVRNIFNQAIKGKIIKETQYPFKDFKLSKIKTNSKKEYLTQDEIRLLKNYETKEPKEEFARDMFLFSYYSRGINFIDLIKLEKKSLLGSTIHYIRTKTGASVSFKLTDLNKSILEKYDSESSSNFLFRIIKNNNTDEIYLKNKCHKYLKEFINKPLKEIIKNLKINKNITYYCARHSFATALKFENVSIDIIKEALGHKDINSTMSYLNTLPDTKLDKIIEDIII</sequence>
<dbReference type="GO" id="GO:0015074">
    <property type="term" value="P:DNA integration"/>
    <property type="evidence" value="ECO:0007669"/>
    <property type="project" value="InterPro"/>
</dbReference>
<dbReference type="InterPro" id="IPR010998">
    <property type="entry name" value="Integrase_recombinase_N"/>
</dbReference>
<dbReference type="Proteomes" id="UP000199450">
    <property type="component" value="Unassembled WGS sequence"/>
</dbReference>
<keyword evidence="3" id="KW-0233">DNA recombination</keyword>
<dbReference type="OrthoDB" id="1094492at2"/>
<dbReference type="InterPro" id="IPR050090">
    <property type="entry name" value="Tyrosine_recombinase_XerCD"/>
</dbReference>